<gene>
    <name evidence="2" type="ORF">BDN70DRAFT_596026</name>
</gene>
<proteinExistence type="predicted"/>
<evidence type="ECO:0000313" key="3">
    <source>
        <dbReference type="Proteomes" id="UP000807469"/>
    </source>
</evidence>
<reference evidence="2" key="1">
    <citation type="submission" date="2020-11" db="EMBL/GenBank/DDBJ databases">
        <authorList>
            <consortium name="DOE Joint Genome Institute"/>
            <person name="Ahrendt S."/>
            <person name="Riley R."/>
            <person name="Andreopoulos W."/>
            <person name="Labutti K."/>
            <person name="Pangilinan J."/>
            <person name="Ruiz-Duenas F.J."/>
            <person name="Barrasa J.M."/>
            <person name="Sanchez-Garcia M."/>
            <person name="Camarero S."/>
            <person name="Miyauchi S."/>
            <person name="Serrano A."/>
            <person name="Linde D."/>
            <person name="Babiker R."/>
            <person name="Drula E."/>
            <person name="Ayuso-Fernandez I."/>
            <person name="Pacheco R."/>
            <person name="Padilla G."/>
            <person name="Ferreira P."/>
            <person name="Barriuso J."/>
            <person name="Kellner H."/>
            <person name="Castanera R."/>
            <person name="Alfaro M."/>
            <person name="Ramirez L."/>
            <person name="Pisabarro A.G."/>
            <person name="Kuo A."/>
            <person name="Tritt A."/>
            <person name="Lipzen A."/>
            <person name="He G."/>
            <person name="Yan M."/>
            <person name="Ng V."/>
            <person name="Cullen D."/>
            <person name="Martin F."/>
            <person name="Rosso M.-N."/>
            <person name="Henrissat B."/>
            <person name="Hibbett D."/>
            <person name="Martinez A.T."/>
            <person name="Grigoriev I.V."/>
        </authorList>
    </citation>
    <scope>NUCLEOTIDE SEQUENCE</scope>
    <source>
        <strain evidence="2">CIRM-BRFM 674</strain>
    </source>
</reference>
<keyword evidence="3" id="KW-1185">Reference proteome</keyword>
<accession>A0A9P6CT45</accession>
<comment type="caution">
    <text evidence="2">The sequence shown here is derived from an EMBL/GenBank/DDBJ whole genome shotgun (WGS) entry which is preliminary data.</text>
</comment>
<dbReference type="AlphaFoldDB" id="A0A9P6CT45"/>
<dbReference type="EMBL" id="MU155735">
    <property type="protein sequence ID" value="KAF9471203.1"/>
    <property type="molecule type" value="Genomic_DNA"/>
</dbReference>
<protein>
    <submittedName>
        <fullName evidence="2">Uncharacterized protein</fullName>
    </submittedName>
</protein>
<feature type="compositionally biased region" description="Polar residues" evidence="1">
    <location>
        <begin position="89"/>
        <end position="101"/>
    </location>
</feature>
<evidence type="ECO:0000256" key="1">
    <source>
        <dbReference type="SAM" id="MobiDB-lite"/>
    </source>
</evidence>
<feature type="region of interest" description="Disordered" evidence="1">
    <location>
        <begin position="88"/>
        <end position="125"/>
    </location>
</feature>
<feature type="compositionally biased region" description="Polar residues" evidence="1">
    <location>
        <begin position="110"/>
        <end position="125"/>
    </location>
</feature>
<dbReference type="Proteomes" id="UP000807469">
    <property type="component" value="Unassembled WGS sequence"/>
</dbReference>
<feature type="region of interest" description="Disordered" evidence="1">
    <location>
        <begin position="16"/>
        <end position="38"/>
    </location>
</feature>
<evidence type="ECO:0000313" key="2">
    <source>
        <dbReference type="EMBL" id="KAF9471203.1"/>
    </source>
</evidence>
<sequence length="208" mass="23110">MVSICPSGPHPFSSFSCSMQRSHTYPRSSTRTTNGPYRSYQLRTSIPLACPPFHQATTSTTSGPSIAFLSSPLQSQSHPVRPSLLSFAPSHSSPTQQLSSRCDTRPNPHVSRTPTLAQLHNTHPSRSPTCFHSRLLTWISGPTHPTPSPVPISHLPFIHTAYLRLRPLLQHRRVYRLPPISAPPPAYTFKFKLEARPPIPRVRYALGA</sequence>
<organism evidence="2 3">
    <name type="scientific">Pholiota conissans</name>
    <dbReference type="NCBI Taxonomy" id="109636"/>
    <lineage>
        <taxon>Eukaryota</taxon>
        <taxon>Fungi</taxon>
        <taxon>Dikarya</taxon>
        <taxon>Basidiomycota</taxon>
        <taxon>Agaricomycotina</taxon>
        <taxon>Agaricomycetes</taxon>
        <taxon>Agaricomycetidae</taxon>
        <taxon>Agaricales</taxon>
        <taxon>Agaricineae</taxon>
        <taxon>Strophariaceae</taxon>
        <taxon>Pholiota</taxon>
    </lineage>
</organism>
<name>A0A9P6CT45_9AGAR</name>